<dbReference type="EMBL" id="ABEU02000019">
    <property type="protein sequence ID" value="PNR33775.1"/>
    <property type="molecule type" value="Genomic_DNA"/>
</dbReference>
<sequence>MLSYDEESRGILPGLSFLSITEFRNEKRLRIIRHFRRSQRKAGSNESSTTNRVSFARRTTDGRKPSRADSERRGSGGQEIFIEKNRLSALNYPSNLLRSGQDCKETDLKRQEVTIGRLVMT</sequence>
<proteinExistence type="predicted"/>
<evidence type="ECO:0000313" key="4">
    <source>
        <dbReference type="Proteomes" id="UP000006727"/>
    </source>
</evidence>
<protein>
    <submittedName>
        <fullName evidence="2 3">Uncharacterized protein</fullName>
    </submittedName>
</protein>
<name>A0A2K1IWX8_PHYPA</name>
<dbReference type="EnsemblPlants" id="Pp3c19_2590V3.1">
    <property type="protein sequence ID" value="PAC:32939823.CDS.1"/>
    <property type="gene ID" value="Pp3c19_2590"/>
</dbReference>
<reference evidence="2 4" key="2">
    <citation type="journal article" date="2018" name="Plant J.">
        <title>The Physcomitrella patens chromosome-scale assembly reveals moss genome structure and evolution.</title>
        <authorList>
            <person name="Lang D."/>
            <person name="Ullrich K.K."/>
            <person name="Murat F."/>
            <person name="Fuchs J."/>
            <person name="Jenkins J."/>
            <person name="Haas F.B."/>
            <person name="Piednoel M."/>
            <person name="Gundlach H."/>
            <person name="Van Bel M."/>
            <person name="Meyberg R."/>
            <person name="Vives C."/>
            <person name="Morata J."/>
            <person name="Symeonidi A."/>
            <person name="Hiss M."/>
            <person name="Muchero W."/>
            <person name="Kamisugi Y."/>
            <person name="Saleh O."/>
            <person name="Blanc G."/>
            <person name="Decker E.L."/>
            <person name="van Gessel N."/>
            <person name="Grimwood J."/>
            <person name="Hayes R.D."/>
            <person name="Graham S.W."/>
            <person name="Gunter L.E."/>
            <person name="McDaniel S.F."/>
            <person name="Hoernstein S.N.W."/>
            <person name="Larsson A."/>
            <person name="Li F.W."/>
            <person name="Perroud P.F."/>
            <person name="Phillips J."/>
            <person name="Ranjan P."/>
            <person name="Rokshar D.S."/>
            <person name="Rothfels C.J."/>
            <person name="Schneider L."/>
            <person name="Shu S."/>
            <person name="Stevenson D.W."/>
            <person name="Thummler F."/>
            <person name="Tillich M."/>
            <person name="Villarreal Aguilar J.C."/>
            <person name="Widiez T."/>
            <person name="Wong G.K."/>
            <person name="Wymore A."/>
            <person name="Zhang Y."/>
            <person name="Zimmer A.D."/>
            <person name="Quatrano R.S."/>
            <person name="Mayer K.F.X."/>
            <person name="Goodstein D."/>
            <person name="Casacuberta J.M."/>
            <person name="Vandepoele K."/>
            <person name="Reski R."/>
            <person name="Cuming A.C."/>
            <person name="Tuskan G.A."/>
            <person name="Maumus F."/>
            <person name="Salse J."/>
            <person name="Schmutz J."/>
            <person name="Rensing S.A."/>
        </authorList>
    </citation>
    <scope>NUCLEOTIDE SEQUENCE [LARGE SCALE GENOMIC DNA]</scope>
    <source>
        <strain evidence="3 4">cv. Gransden 2004</strain>
    </source>
</reference>
<evidence type="ECO:0000313" key="2">
    <source>
        <dbReference type="EMBL" id="PNR33775.1"/>
    </source>
</evidence>
<feature type="compositionally biased region" description="Polar residues" evidence="1">
    <location>
        <begin position="41"/>
        <end position="53"/>
    </location>
</feature>
<feature type="region of interest" description="Disordered" evidence="1">
    <location>
        <begin position="37"/>
        <end position="79"/>
    </location>
</feature>
<dbReference type="EnsemblPlants" id="Pp3c19_2590V3.2">
    <property type="protein sequence ID" value="PAC:32939824.CDS.1"/>
    <property type="gene ID" value="Pp3c19_2590"/>
</dbReference>
<accession>A0A2K1IWX8</accession>
<dbReference type="AlphaFoldDB" id="A0A2K1IWX8"/>
<dbReference type="Gramene" id="Pp3c19_2590V3.2">
    <property type="protein sequence ID" value="PAC:32939824.CDS.1"/>
    <property type="gene ID" value="Pp3c19_2590"/>
</dbReference>
<feature type="compositionally biased region" description="Basic and acidic residues" evidence="1">
    <location>
        <begin position="58"/>
        <end position="74"/>
    </location>
</feature>
<gene>
    <name evidence="2" type="ORF">PHYPA_023591</name>
</gene>
<dbReference type="InParanoid" id="A0A2K1IWX8"/>
<reference evidence="2 4" key="1">
    <citation type="journal article" date="2008" name="Science">
        <title>The Physcomitrella genome reveals evolutionary insights into the conquest of land by plants.</title>
        <authorList>
            <person name="Rensing S."/>
            <person name="Lang D."/>
            <person name="Zimmer A."/>
            <person name="Terry A."/>
            <person name="Salamov A."/>
            <person name="Shapiro H."/>
            <person name="Nishiyama T."/>
            <person name="Perroud P.-F."/>
            <person name="Lindquist E."/>
            <person name="Kamisugi Y."/>
            <person name="Tanahashi T."/>
            <person name="Sakakibara K."/>
            <person name="Fujita T."/>
            <person name="Oishi K."/>
            <person name="Shin-I T."/>
            <person name="Kuroki Y."/>
            <person name="Toyoda A."/>
            <person name="Suzuki Y."/>
            <person name="Hashimoto A."/>
            <person name="Yamaguchi K."/>
            <person name="Sugano A."/>
            <person name="Kohara Y."/>
            <person name="Fujiyama A."/>
            <person name="Anterola A."/>
            <person name="Aoki S."/>
            <person name="Ashton N."/>
            <person name="Barbazuk W.B."/>
            <person name="Barker E."/>
            <person name="Bennetzen J."/>
            <person name="Bezanilla M."/>
            <person name="Blankenship R."/>
            <person name="Cho S.H."/>
            <person name="Dutcher S."/>
            <person name="Estelle M."/>
            <person name="Fawcett J.A."/>
            <person name="Gundlach H."/>
            <person name="Hanada K."/>
            <person name="Heyl A."/>
            <person name="Hicks K.A."/>
            <person name="Hugh J."/>
            <person name="Lohr M."/>
            <person name="Mayer K."/>
            <person name="Melkozernov A."/>
            <person name="Murata T."/>
            <person name="Nelson D."/>
            <person name="Pils B."/>
            <person name="Prigge M."/>
            <person name="Reiss B."/>
            <person name="Renner T."/>
            <person name="Rombauts S."/>
            <person name="Rushton P."/>
            <person name="Sanderfoot A."/>
            <person name="Schween G."/>
            <person name="Shiu S.-H."/>
            <person name="Stueber K."/>
            <person name="Theodoulou F.L."/>
            <person name="Tu H."/>
            <person name="Van de Peer Y."/>
            <person name="Verrier P.J."/>
            <person name="Waters E."/>
            <person name="Wood A."/>
            <person name="Yang L."/>
            <person name="Cove D."/>
            <person name="Cuming A."/>
            <person name="Hasebe M."/>
            <person name="Lucas S."/>
            <person name="Mishler D.B."/>
            <person name="Reski R."/>
            <person name="Grigoriev I."/>
            <person name="Quatrano R.S."/>
            <person name="Boore J.L."/>
        </authorList>
    </citation>
    <scope>NUCLEOTIDE SEQUENCE [LARGE SCALE GENOMIC DNA]</scope>
    <source>
        <strain evidence="3 4">cv. Gransden 2004</strain>
    </source>
</reference>
<evidence type="ECO:0000313" key="3">
    <source>
        <dbReference type="EnsemblPlants" id="PAC:32939823.CDS.1"/>
    </source>
</evidence>
<dbReference type="Proteomes" id="UP000006727">
    <property type="component" value="Chromosome 19"/>
</dbReference>
<organism evidence="2">
    <name type="scientific">Physcomitrium patens</name>
    <name type="common">Spreading-leaved earth moss</name>
    <name type="synonym">Physcomitrella patens</name>
    <dbReference type="NCBI Taxonomy" id="3218"/>
    <lineage>
        <taxon>Eukaryota</taxon>
        <taxon>Viridiplantae</taxon>
        <taxon>Streptophyta</taxon>
        <taxon>Embryophyta</taxon>
        <taxon>Bryophyta</taxon>
        <taxon>Bryophytina</taxon>
        <taxon>Bryopsida</taxon>
        <taxon>Funariidae</taxon>
        <taxon>Funariales</taxon>
        <taxon>Funariaceae</taxon>
        <taxon>Physcomitrium</taxon>
    </lineage>
</organism>
<keyword evidence="4" id="KW-1185">Reference proteome</keyword>
<dbReference type="Gramene" id="Pp3c19_2590V3.1">
    <property type="protein sequence ID" value="PAC:32939823.CDS.1"/>
    <property type="gene ID" value="Pp3c19_2590"/>
</dbReference>
<reference evidence="3" key="3">
    <citation type="submission" date="2020-12" db="UniProtKB">
        <authorList>
            <consortium name="EnsemblPlants"/>
        </authorList>
    </citation>
    <scope>IDENTIFICATION</scope>
</reference>
<evidence type="ECO:0000256" key="1">
    <source>
        <dbReference type="SAM" id="MobiDB-lite"/>
    </source>
</evidence>